<evidence type="ECO:0000313" key="2">
    <source>
        <dbReference type="Proteomes" id="UP000183180"/>
    </source>
</evidence>
<organism evidence="1 2">
    <name type="scientific">Gordonia westfalica</name>
    <dbReference type="NCBI Taxonomy" id="158898"/>
    <lineage>
        <taxon>Bacteria</taxon>
        <taxon>Bacillati</taxon>
        <taxon>Actinomycetota</taxon>
        <taxon>Actinomycetes</taxon>
        <taxon>Mycobacteriales</taxon>
        <taxon>Gordoniaceae</taxon>
        <taxon>Gordonia</taxon>
    </lineage>
</organism>
<protein>
    <submittedName>
        <fullName evidence="1">Uncharacterized protein</fullName>
    </submittedName>
</protein>
<proteinExistence type="predicted"/>
<dbReference type="STRING" id="158898.SAMN04488548_1071"/>
<gene>
    <name evidence="1" type="ORF">SAMN04488548_1071</name>
</gene>
<sequence length="39" mass="4478">NLRAVRPRIPLRIVQPRIGLLKDDPNVLRSAIEYLGRKA</sequence>
<dbReference type="Proteomes" id="UP000183180">
    <property type="component" value="Unassembled WGS sequence"/>
</dbReference>
<reference evidence="1 2" key="1">
    <citation type="submission" date="2016-10" db="EMBL/GenBank/DDBJ databases">
        <authorList>
            <person name="de Groot N.N."/>
        </authorList>
    </citation>
    <scope>NUCLEOTIDE SEQUENCE [LARGE SCALE GENOMIC DNA]</scope>
    <source>
        <strain evidence="1 2">DSM 44215</strain>
    </source>
</reference>
<dbReference type="EMBL" id="FNLM01000007">
    <property type="protein sequence ID" value="SDT84167.1"/>
    <property type="molecule type" value="Genomic_DNA"/>
</dbReference>
<evidence type="ECO:0000313" key="1">
    <source>
        <dbReference type="EMBL" id="SDT84167.1"/>
    </source>
</evidence>
<feature type="non-terminal residue" evidence="1">
    <location>
        <position position="1"/>
    </location>
</feature>
<dbReference type="AlphaFoldDB" id="A0A1H2DMK3"/>
<name>A0A1H2DMK3_9ACTN</name>
<accession>A0A1H2DMK3</accession>